<organism evidence="2 3">
    <name type="scientific">Parnassius apollo</name>
    <name type="common">Apollo butterfly</name>
    <name type="synonym">Papilio apollo</name>
    <dbReference type="NCBI Taxonomy" id="110799"/>
    <lineage>
        <taxon>Eukaryota</taxon>
        <taxon>Metazoa</taxon>
        <taxon>Ecdysozoa</taxon>
        <taxon>Arthropoda</taxon>
        <taxon>Hexapoda</taxon>
        <taxon>Insecta</taxon>
        <taxon>Pterygota</taxon>
        <taxon>Neoptera</taxon>
        <taxon>Endopterygota</taxon>
        <taxon>Lepidoptera</taxon>
        <taxon>Glossata</taxon>
        <taxon>Ditrysia</taxon>
        <taxon>Papilionoidea</taxon>
        <taxon>Papilionidae</taxon>
        <taxon>Parnassiinae</taxon>
        <taxon>Parnassini</taxon>
        <taxon>Parnassius</taxon>
        <taxon>Parnassius</taxon>
    </lineage>
</organism>
<name>A0A8S3WYC2_PARAO</name>
<comment type="caution">
    <text evidence="2">The sequence shown here is derived from an EMBL/GenBank/DDBJ whole genome shotgun (WGS) entry which is preliminary data.</text>
</comment>
<protein>
    <submittedName>
        <fullName evidence="2">(apollo) hypothetical protein</fullName>
    </submittedName>
</protein>
<reference evidence="2" key="1">
    <citation type="submission" date="2021-04" db="EMBL/GenBank/DDBJ databases">
        <authorList>
            <person name="Tunstrom K."/>
        </authorList>
    </citation>
    <scope>NUCLEOTIDE SEQUENCE</scope>
</reference>
<gene>
    <name evidence="2" type="ORF">PAPOLLO_LOCUS11358</name>
</gene>
<dbReference type="EMBL" id="CAJQZP010000824">
    <property type="protein sequence ID" value="CAG4986907.1"/>
    <property type="molecule type" value="Genomic_DNA"/>
</dbReference>
<evidence type="ECO:0000313" key="3">
    <source>
        <dbReference type="Proteomes" id="UP000691718"/>
    </source>
</evidence>
<sequence>MSRQFDEDTTSQLLLDDNSDEENCSKSEIEEHLEADPAYEIDGTLELEYICTLPIKLLGGQSPHNVDSSKKLQCRALTVL</sequence>
<evidence type="ECO:0000256" key="1">
    <source>
        <dbReference type="SAM" id="MobiDB-lite"/>
    </source>
</evidence>
<dbReference type="OrthoDB" id="7482206at2759"/>
<feature type="region of interest" description="Disordered" evidence="1">
    <location>
        <begin position="1"/>
        <end position="31"/>
    </location>
</feature>
<evidence type="ECO:0000313" key="2">
    <source>
        <dbReference type="EMBL" id="CAG4986907.1"/>
    </source>
</evidence>
<proteinExistence type="predicted"/>
<dbReference type="Proteomes" id="UP000691718">
    <property type="component" value="Unassembled WGS sequence"/>
</dbReference>
<keyword evidence="3" id="KW-1185">Reference proteome</keyword>
<dbReference type="AlphaFoldDB" id="A0A8S3WYC2"/>
<accession>A0A8S3WYC2</accession>